<feature type="coiled-coil region" evidence="2">
    <location>
        <begin position="275"/>
        <end position="316"/>
    </location>
</feature>
<accession>A0ABN8N3X6</accession>
<dbReference type="Proteomes" id="UP001159405">
    <property type="component" value="Unassembled WGS sequence"/>
</dbReference>
<keyword evidence="4" id="KW-0472">Membrane</keyword>
<feature type="compositionally biased region" description="Basic and acidic residues" evidence="3">
    <location>
        <begin position="535"/>
        <end position="551"/>
    </location>
</feature>
<evidence type="ECO:0000256" key="1">
    <source>
        <dbReference type="ARBA" id="ARBA00008335"/>
    </source>
</evidence>
<evidence type="ECO:0000256" key="3">
    <source>
        <dbReference type="SAM" id="MobiDB-lite"/>
    </source>
</evidence>
<feature type="region of interest" description="Disordered" evidence="3">
    <location>
        <begin position="535"/>
        <end position="577"/>
    </location>
</feature>
<dbReference type="PANTHER" id="PTHR11328">
    <property type="entry name" value="MAJOR FACILITATOR SUPERFAMILY DOMAIN-CONTAINING PROTEIN"/>
    <property type="match status" value="1"/>
</dbReference>
<dbReference type="SUPFAM" id="SSF103473">
    <property type="entry name" value="MFS general substrate transporter"/>
    <property type="match status" value="1"/>
</dbReference>
<reference evidence="5 6" key="1">
    <citation type="submission" date="2022-05" db="EMBL/GenBank/DDBJ databases">
        <authorList>
            <consortium name="Genoscope - CEA"/>
            <person name="William W."/>
        </authorList>
    </citation>
    <scope>NUCLEOTIDE SEQUENCE [LARGE SCALE GENOMIC DNA]</scope>
</reference>
<dbReference type="EMBL" id="CALNXK010000010">
    <property type="protein sequence ID" value="CAH3042577.1"/>
    <property type="molecule type" value="Genomic_DNA"/>
</dbReference>
<feature type="transmembrane region" description="Helical" evidence="4">
    <location>
        <begin position="89"/>
        <end position="106"/>
    </location>
</feature>
<evidence type="ECO:0000256" key="2">
    <source>
        <dbReference type="SAM" id="Coils"/>
    </source>
</evidence>
<feature type="transmembrane region" description="Helical" evidence="4">
    <location>
        <begin position="118"/>
        <end position="140"/>
    </location>
</feature>
<dbReference type="PANTHER" id="PTHR11328:SF28">
    <property type="entry name" value="MAJOR FACILITATOR SUPERFAMILY DOMAIN-CONTAINING PROTEIN 12"/>
    <property type="match status" value="1"/>
</dbReference>
<feature type="region of interest" description="Disordered" evidence="3">
    <location>
        <begin position="387"/>
        <end position="443"/>
    </location>
</feature>
<feature type="compositionally biased region" description="Basic residues" evidence="3">
    <location>
        <begin position="568"/>
        <end position="577"/>
    </location>
</feature>
<comment type="caution">
    <text evidence="5">The sequence shown here is derived from an EMBL/GenBank/DDBJ whole genome shotgun (WGS) entry which is preliminary data.</text>
</comment>
<evidence type="ECO:0000256" key="4">
    <source>
        <dbReference type="SAM" id="Phobius"/>
    </source>
</evidence>
<keyword evidence="4" id="KW-0812">Transmembrane</keyword>
<evidence type="ECO:0000313" key="5">
    <source>
        <dbReference type="EMBL" id="CAH3042577.1"/>
    </source>
</evidence>
<comment type="similarity">
    <text evidence="1">Belongs to the major facilitator superfamily.</text>
</comment>
<keyword evidence="6" id="KW-1185">Reference proteome</keyword>
<keyword evidence="2" id="KW-0175">Coiled coil</keyword>
<proteinExistence type="inferred from homology"/>
<feature type="compositionally biased region" description="Basic residues" evidence="3">
    <location>
        <begin position="428"/>
        <end position="439"/>
    </location>
</feature>
<gene>
    <name evidence="5" type="ORF">PLOB_00001003</name>
</gene>
<sequence length="577" mass="64314">METKQKRKLNIKQRFSCGVGSVLNEIFRQMFISFTIIFFMQVIRLPASQAGLALLIGQVSDAILSPVTGYLGDRVQIPVVSKKIGRRKSWHLVGTIMMACGTPLLFNRCLVCTDFPDISWLPAVYYICIVVVVCMSYNIVEINHLSITYSAADTVQEGTTLNAIRTVFSFLSGLYVYVVAWGLLGQDGAEHLGPENVTQFAHLAGITTGTGVFFQIIFYIGTKEAALRPLRKLSSLMDPAGVGGLFEAGKTVYSAVFETAEDVRRKTSAIALSFVDNLMSSVRSEEDDIEKATDEVRDLEDEMMRKTSLLQRFTQALFAFNTPDSSAEEEPQVSEVKDEKPIVKPGNLIEHVKRLDSDRKQSLVLRVINGLIHKTQHVSQLQESVVSTNGGHTELDKSSTDSFETDNSSMEKHEADSEVSGNDELHGTTKKKERRRKKGILMSPGGFNTDGIYNSGYQDDQTYGIERGVASEKEATDALNRSEIISDHFNEEMKTIAQSDTIHDPVYRGNYPIKGCDQVLEFPEMGVVSLAKTESEKKEIFVDEEHGSEKETTEDDSNDITENQRQLRVPRKGNKRL</sequence>
<feature type="transmembrane region" description="Helical" evidence="4">
    <location>
        <begin position="200"/>
        <end position="222"/>
    </location>
</feature>
<protein>
    <submittedName>
        <fullName evidence="5">Uncharacterized protein</fullName>
    </submittedName>
</protein>
<name>A0ABN8N3X6_9CNID</name>
<organism evidence="5 6">
    <name type="scientific">Porites lobata</name>
    <dbReference type="NCBI Taxonomy" id="104759"/>
    <lineage>
        <taxon>Eukaryota</taxon>
        <taxon>Metazoa</taxon>
        <taxon>Cnidaria</taxon>
        <taxon>Anthozoa</taxon>
        <taxon>Hexacorallia</taxon>
        <taxon>Scleractinia</taxon>
        <taxon>Fungiina</taxon>
        <taxon>Poritidae</taxon>
        <taxon>Porites</taxon>
    </lineage>
</organism>
<dbReference type="Pfam" id="PF13347">
    <property type="entry name" value="MFS_2"/>
    <property type="match status" value="1"/>
</dbReference>
<feature type="transmembrane region" description="Helical" evidence="4">
    <location>
        <begin position="161"/>
        <end position="180"/>
    </location>
</feature>
<dbReference type="Gene3D" id="1.20.1250.20">
    <property type="entry name" value="MFS general substrate transporter like domains"/>
    <property type="match status" value="1"/>
</dbReference>
<keyword evidence="4" id="KW-1133">Transmembrane helix</keyword>
<dbReference type="InterPro" id="IPR036259">
    <property type="entry name" value="MFS_trans_sf"/>
</dbReference>
<evidence type="ECO:0000313" key="6">
    <source>
        <dbReference type="Proteomes" id="UP001159405"/>
    </source>
</evidence>
<dbReference type="InterPro" id="IPR039672">
    <property type="entry name" value="MFS_2"/>
</dbReference>